<dbReference type="SUPFAM" id="SSF53901">
    <property type="entry name" value="Thiolase-like"/>
    <property type="match status" value="1"/>
</dbReference>
<dbReference type="RefSeq" id="WP_013312901.1">
    <property type="nucleotide sequence ID" value="NC_014484.1"/>
</dbReference>
<comment type="subunit">
    <text evidence="13">Homodimer.</text>
</comment>
<organism evidence="16 17">
    <name type="scientific">Winmispira thermophila (strain ATCC 49972 / DSM 6192 / RI 19.B1)</name>
    <name type="common">Spirochaeta thermophila</name>
    <dbReference type="NCBI Taxonomy" id="665571"/>
    <lineage>
        <taxon>Bacteria</taxon>
        <taxon>Pseudomonadati</taxon>
        <taxon>Spirochaetota</taxon>
        <taxon>Spirochaetia</taxon>
        <taxon>Winmispirales</taxon>
        <taxon>Winmispiraceae</taxon>
        <taxon>Winmispira</taxon>
    </lineage>
</organism>
<dbReference type="EMBL" id="CP001698">
    <property type="protein sequence ID" value="ADN01060.1"/>
    <property type="molecule type" value="Genomic_DNA"/>
</dbReference>
<keyword evidence="4 13" id="KW-0963">Cytoplasm</keyword>
<dbReference type="HAMAP" id="MF_01815">
    <property type="entry name" value="FabH"/>
    <property type="match status" value="1"/>
</dbReference>
<comment type="pathway">
    <text evidence="1 13">Lipid metabolism; fatty acid biosynthesis.</text>
</comment>
<feature type="domain" description="Beta-ketoacyl-[acyl-carrier-protein] synthase III N-terminal" evidence="15">
    <location>
        <begin position="109"/>
        <end position="187"/>
    </location>
</feature>
<keyword evidence="8 13" id="KW-0443">Lipid metabolism</keyword>
<dbReference type="PANTHER" id="PTHR34069">
    <property type="entry name" value="3-OXOACYL-[ACYL-CARRIER-PROTEIN] SYNTHASE 3"/>
    <property type="match status" value="1"/>
</dbReference>
<dbReference type="UniPathway" id="UPA00094"/>
<sequence length="329" mass="35513">MMTQPAILSTGSYAPPRRLTNEELATMVDTSDEWIHSHTGIRARHIAADHEAASDLGTIAGSRALDAAGISPEEVDMVLVATSTPDYLSYPATACIIQDNLSCTRAAAMDITAACTGFVYGLETAACYIKAGRARYVLVIGTEVNSRILNWNDRNTCVLFGDAAGAVLVGPSPDSTSSIEDSVLRSLGNDALALLRPKGGSRSPLTFTPEEEKDFYVQMNGKKVYLFAVSAMGKTIEKLLRRNDLTIDDIAYIVPHQANVRIIQACSQRLGIPMEKFYLNLEEYANTSAASIPLALDEMNRKGLLTRGDRILTVGFGAGLTYGGNLIIW</sequence>
<comment type="catalytic activity">
    <reaction evidence="12">
        <text>malonyl-[ACP] + acetyl-CoA + H(+) = 3-oxobutanoyl-[ACP] + CO2 + CoA</text>
        <dbReference type="Rhea" id="RHEA:12080"/>
        <dbReference type="Rhea" id="RHEA-COMP:9623"/>
        <dbReference type="Rhea" id="RHEA-COMP:9625"/>
        <dbReference type="ChEBI" id="CHEBI:15378"/>
        <dbReference type="ChEBI" id="CHEBI:16526"/>
        <dbReference type="ChEBI" id="CHEBI:57287"/>
        <dbReference type="ChEBI" id="CHEBI:57288"/>
        <dbReference type="ChEBI" id="CHEBI:78449"/>
        <dbReference type="ChEBI" id="CHEBI:78450"/>
        <dbReference type="EC" id="2.3.1.180"/>
    </reaction>
    <physiologicalReaction direction="left-to-right" evidence="12">
        <dbReference type="Rhea" id="RHEA:12081"/>
    </physiologicalReaction>
</comment>
<dbReference type="Gene3D" id="3.40.47.10">
    <property type="match status" value="1"/>
</dbReference>
<dbReference type="GO" id="GO:0005737">
    <property type="term" value="C:cytoplasm"/>
    <property type="evidence" value="ECO:0007669"/>
    <property type="project" value="UniProtKB-SubCell"/>
</dbReference>
<proteinExistence type="inferred from homology"/>
<dbReference type="NCBIfam" id="TIGR00747">
    <property type="entry name" value="fabH"/>
    <property type="match status" value="1"/>
</dbReference>
<feature type="active site" evidence="13">
    <location>
        <position position="256"/>
    </location>
</feature>
<dbReference type="KEGG" id="sta:STHERM_c00840"/>
<evidence type="ECO:0000256" key="2">
    <source>
        <dbReference type="ARBA" id="ARBA00008642"/>
    </source>
</evidence>
<keyword evidence="5 13" id="KW-0444">Lipid biosynthesis</keyword>
<dbReference type="eggNOG" id="COG0332">
    <property type="taxonomic scope" value="Bacteria"/>
</dbReference>
<protein>
    <recommendedName>
        <fullName evidence="3 13">Beta-ketoacyl-[acyl-carrier-protein] synthase III</fullName>
        <shortName evidence="13">Beta-ketoacyl-ACP synthase III</shortName>
        <shortName evidence="13">KAS III</shortName>
        <ecNumber evidence="3 13">2.3.1.180</ecNumber>
    </recommendedName>
    <alternativeName>
        <fullName evidence="13">3-oxoacyl-[acyl-carrier-protein] synthase 3</fullName>
    </alternativeName>
    <alternativeName>
        <fullName evidence="13">3-oxoacyl-[acyl-carrier-protein] synthase III</fullName>
    </alternativeName>
</protein>
<evidence type="ECO:0000313" key="17">
    <source>
        <dbReference type="Proteomes" id="UP000001296"/>
    </source>
</evidence>
<comment type="similarity">
    <text evidence="2 13">Belongs to the thiolase-like superfamily. FabH family.</text>
</comment>
<dbReference type="GO" id="GO:0033818">
    <property type="term" value="F:beta-ketoacyl-acyl-carrier-protein synthase III activity"/>
    <property type="evidence" value="ECO:0007669"/>
    <property type="project" value="UniProtKB-UniRule"/>
</dbReference>
<dbReference type="InterPro" id="IPR004655">
    <property type="entry name" value="FabH"/>
</dbReference>
<evidence type="ECO:0000256" key="12">
    <source>
        <dbReference type="ARBA" id="ARBA00051096"/>
    </source>
</evidence>
<comment type="function">
    <text evidence="13">Catalyzes the condensation reaction of fatty acid synthesis by the addition to an acyl acceptor of two carbons from malonyl-ACP. Catalyzes the first condensation reaction which initiates fatty acid synthesis and may therefore play a role in governing the total rate of fatty acid production. Possesses both acetoacetyl-ACP synthase and acetyl transacylase activities. Its substrate specificity determines the biosynthesis of branched-chain and/or straight-chain of fatty acids.</text>
</comment>
<feature type="active site" evidence="13">
    <location>
        <position position="286"/>
    </location>
</feature>
<evidence type="ECO:0000256" key="7">
    <source>
        <dbReference type="ARBA" id="ARBA00022832"/>
    </source>
</evidence>
<dbReference type="InterPro" id="IPR013751">
    <property type="entry name" value="ACP_syn_III_N"/>
</dbReference>
<evidence type="ECO:0000256" key="9">
    <source>
        <dbReference type="ARBA" id="ARBA00023160"/>
    </source>
</evidence>
<comment type="subcellular location">
    <subcellularLocation>
        <location evidence="13">Cytoplasm</location>
    </subcellularLocation>
</comment>
<keyword evidence="10 13" id="KW-0511">Multifunctional enzyme</keyword>
<evidence type="ECO:0000256" key="6">
    <source>
        <dbReference type="ARBA" id="ARBA00022679"/>
    </source>
</evidence>
<name>E0RU04_WINT6</name>
<dbReference type="Pfam" id="PF08541">
    <property type="entry name" value="ACP_syn_III_C"/>
    <property type="match status" value="1"/>
</dbReference>
<evidence type="ECO:0000256" key="3">
    <source>
        <dbReference type="ARBA" id="ARBA00012333"/>
    </source>
</evidence>
<dbReference type="AlphaFoldDB" id="E0RU04"/>
<feature type="region of interest" description="ACP-binding" evidence="13">
    <location>
        <begin position="257"/>
        <end position="261"/>
    </location>
</feature>
<dbReference type="EC" id="2.3.1.180" evidence="3 13"/>
<dbReference type="Proteomes" id="UP000001296">
    <property type="component" value="Chromosome"/>
</dbReference>
<evidence type="ECO:0000313" key="16">
    <source>
        <dbReference type="EMBL" id="ADN01060.1"/>
    </source>
</evidence>
<evidence type="ECO:0000256" key="8">
    <source>
        <dbReference type="ARBA" id="ARBA00023098"/>
    </source>
</evidence>
<accession>E0RU04</accession>
<keyword evidence="7 13" id="KW-0276">Fatty acid metabolism</keyword>
<keyword evidence="6 13" id="KW-0808">Transferase</keyword>
<dbReference type="PaxDb" id="665571-STHERM_c00840"/>
<evidence type="ECO:0000259" key="15">
    <source>
        <dbReference type="Pfam" id="PF08545"/>
    </source>
</evidence>
<comment type="domain">
    <text evidence="13">The last Arg residue of the ACP-binding site is essential for the weak association between ACP/AcpP and FabH.</text>
</comment>
<feature type="domain" description="Beta-ketoacyl-[acyl-carrier-protein] synthase III C-terminal" evidence="14">
    <location>
        <begin position="240"/>
        <end position="329"/>
    </location>
</feature>
<dbReference type="FunFam" id="3.40.47.10:FF:000004">
    <property type="entry name" value="3-oxoacyl-[acyl-carrier-protein] synthase 3"/>
    <property type="match status" value="1"/>
</dbReference>
<evidence type="ECO:0000256" key="4">
    <source>
        <dbReference type="ARBA" id="ARBA00022490"/>
    </source>
</evidence>
<dbReference type="InterPro" id="IPR016039">
    <property type="entry name" value="Thiolase-like"/>
</dbReference>
<evidence type="ECO:0000256" key="13">
    <source>
        <dbReference type="HAMAP-Rule" id="MF_01815"/>
    </source>
</evidence>
<evidence type="ECO:0000256" key="1">
    <source>
        <dbReference type="ARBA" id="ARBA00005194"/>
    </source>
</evidence>
<reference key="1">
    <citation type="submission" date="2009-08" db="EMBL/GenBank/DDBJ databases">
        <title>The genome sequence of Spirochaeta thermophila DSM6192.</title>
        <authorList>
            <person name="Angelov A."/>
            <person name="Mientus M."/>
            <person name="Wittenberg S."/>
            <person name="Lehmann R."/>
            <person name="Liesegang H."/>
            <person name="Daniel R."/>
            <person name="Liebl W."/>
        </authorList>
    </citation>
    <scope>NUCLEOTIDE SEQUENCE</scope>
    <source>
        <strain>DSM 6192</strain>
    </source>
</reference>
<evidence type="ECO:0000259" key="14">
    <source>
        <dbReference type="Pfam" id="PF08541"/>
    </source>
</evidence>
<keyword evidence="9 13" id="KW-0275">Fatty acid biosynthesis</keyword>
<dbReference type="GO" id="GO:0006633">
    <property type="term" value="P:fatty acid biosynthetic process"/>
    <property type="evidence" value="ECO:0007669"/>
    <property type="project" value="UniProtKB-UniRule"/>
</dbReference>
<evidence type="ECO:0000256" key="10">
    <source>
        <dbReference type="ARBA" id="ARBA00023268"/>
    </source>
</evidence>
<dbReference type="InterPro" id="IPR013747">
    <property type="entry name" value="ACP_syn_III_C"/>
</dbReference>
<dbReference type="Pfam" id="PF08545">
    <property type="entry name" value="ACP_syn_III"/>
    <property type="match status" value="1"/>
</dbReference>
<dbReference type="GO" id="GO:0044550">
    <property type="term" value="P:secondary metabolite biosynthetic process"/>
    <property type="evidence" value="ECO:0007669"/>
    <property type="project" value="TreeGrafter"/>
</dbReference>
<dbReference type="GO" id="GO:0004315">
    <property type="term" value="F:3-oxoacyl-[acyl-carrier-protein] synthase activity"/>
    <property type="evidence" value="ECO:0007669"/>
    <property type="project" value="InterPro"/>
</dbReference>
<reference evidence="16 17" key="2">
    <citation type="journal article" date="2010" name="J. Bacteriol.">
        <title>Genome sequence of the polysaccharide-degrading, thermophilic anaerobe Spirochaeta thermophila DSM 6192.</title>
        <authorList>
            <person name="Angelov A."/>
            <person name="Liebl S."/>
            <person name="Ballschmiter M."/>
            <person name="Bomeke M."/>
            <person name="Lehmann R."/>
            <person name="Liesegang H."/>
            <person name="Daniel R."/>
            <person name="Liebl W."/>
        </authorList>
    </citation>
    <scope>NUCLEOTIDE SEQUENCE [LARGE SCALE GENOMIC DNA]</scope>
    <source>
        <strain evidence="17">ATCC 49972 / DSM 6192 / RI 19.B1</strain>
    </source>
</reference>
<dbReference type="PANTHER" id="PTHR34069:SF2">
    <property type="entry name" value="BETA-KETOACYL-[ACYL-CARRIER-PROTEIN] SYNTHASE III"/>
    <property type="match status" value="1"/>
</dbReference>
<feature type="active site" evidence="13">
    <location>
        <position position="115"/>
    </location>
</feature>
<evidence type="ECO:0000256" key="11">
    <source>
        <dbReference type="ARBA" id="ARBA00023315"/>
    </source>
</evidence>
<gene>
    <name evidence="13 16" type="primary">fabH</name>
    <name evidence="16" type="ordered locus">STHERM_c00840</name>
</gene>
<keyword evidence="11 13" id="KW-0012">Acyltransferase</keyword>
<evidence type="ECO:0000256" key="5">
    <source>
        <dbReference type="ARBA" id="ARBA00022516"/>
    </source>
</evidence>
<dbReference type="HOGENOM" id="CLU_039592_3_1_12"/>
<dbReference type="NCBIfam" id="NF006829">
    <property type="entry name" value="PRK09352.1"/>
    <property type="match status" value="1"/>
</dbReference>
<dbReference type="CDD" id="cd00830">
    <property type="entry name" value="KAS_III"/>
    <property type="match status" value="1"/>
</dbReference>